<keyword evidence="7" id="KW-0449">Lipoprotein</keyword>
<evidence type="ECO:0000259" key="9">
    <source>
        <dbReference type="Pfam" id="PF25198"/>
    </source>
</evidence>
<evidence type="ECO:0000313" key="10">
    <source>
        <dbReference type="EMBL" id="MDD9786546.1"/>
    </source>
</evidence>
<organism evidence="10 11">
    <name type="scientific">Priestia megaterium</name>
    <name type="common">Bacillus megaterium</name>
    <dbReference type="NCBI Taxonomy" id="1404"/>
    <lineage>
        <taxon>Bacteria</taxon>
        <taxon>Bacillati</taxon>
        <taxon>Bacillota</taxon>
        <taxon>Bacilli</taxon>
        <taxon>Bacillales</taxon>
        <taxon>Bacillaceae</taxon>
        <taxon>Priestia</taxon>
    </lineage>
</organism>
<dbReference type="PANTHER" id="PTHR35789">
    <property type="entry name" value="SPORE GERMINATION PROTEIN B3"/>
    <property type="match status" value="1"/>
</dbReference>
<dbReference type="PANTHER" id="PTHR35789:SF1">
    <property type="entry name" value="SPORE GERMINATION PROTEIN B3"/>
    <property type="match status" value="1"/>
</dbReference>
<dbReference type="EMBL" id="JARAOX010000233">
    <property type="protein sequence ID" value="MDD9786546.1"/>
    <property type="molecule type" value="Genomic_DNA"/>
</dbReference>
<dbReference type="Pfam" id="PF25198">
    <property type="entry name" value="Spore_GerAC_N"/>
    <property type="match status" value="1"/>
</dbReference>
<keyword evidence="4" id="KW-0732">Signal</keyword>
<accession>A0ABD4X2V6</accession>
<evidence type="ECO:0000256" key="6">
    <source>
        <dbReference type="ARBA" id="ARBA00023139"/>
    </source>
</evidence>
<comment type="caution">
    <text evidence="10">The sequence shown here is derived from an EMBL/GenBank/DDBJ whole genome shotgun (WGS) entry which is preliminary data.</text>
</comment>
<evidence type="ECO:0000256" key="5">
    <source>
        <dbReference type="ARBA" id="ARBA00023136"/>
    </source>
</evidence>
<evidence type="ECO:0000256" key="4">
    <source>
        <dbReference type="ARBA" id="ARBA00022729"/>
    </source>
</evidence>
<protein>
    <submittedName>
        <fullName evidence="10">Ger(X)C family spore germination protein</fullName>
    </submittedName>
</protein>
<evidence type="ECO:0000313" key="11">
    <source>
        <dbReference type="Proteomes" id="UP001213771"/>
    </source>
</evidence>
<dbReference type="AlphaFoldDB" id="A0ABD4X2V6"/>
<comment type="subcellular location">
    <subcellularLocation>
        <location evidence="1">Membrane</location>
        <topology evidence="1">Lipid-anchor</topology>
    </subcellularLocation>
</comment>
<dbReference type="GO" id="GO:0016020">
    <property type="term" value="C:membrane"/>
    <property type="evidence" value="ECO:0007669"/>
    <property type="project" value="UniProtKB-SubCell"/>
</dbReference>
<gene>
    <name evidence="10" type="ORF">PVE99_29740</name>
</gene>
<keyword evidence="6" id="KW-0564">Palmitate</keyword>
<dbReference type="Pfam" id="PF05504">
    <property type="entry name" value="Spore_GerAC"/>
    <property type="match status" value="1"/>
</dbReference>
<dbReference type="InterPro" id="IPR008844">
    <property type="entry name" value="Spore_GerAC-like"/>
</dbReference>
<comment type="similarity">
    <text evidence="2">Belongs to the GerABKC lipoprotein family.</text>
</comment>
<evidence type="ECO:0000256" key="2">
    <source>
        <dbReference type="ARBA" id="ARBA00007886"/>
    </source>
</evidence>
<dbReference type="RefSeq" id="WP_082611862.1">
    <property type="nucleotide sequence ID" value="NZ_JAHTKR010000052.1"/>
</dbReference>
<feature type="domain" description="Spore germination GerAC-like C-terminal" evidence="8">
    <location>
        <begin position="205"/>
        <end position="370"/>
    </location>
</feature>
<evidence type="ECO:0000256" key="7">
    <source>
        <dbReference type="ARBA" id="ARBA00023288"/>
    </source>
</evidence>
<dbReference type="Proteomes" id="UP001213771">
    <property type="component" value="Unassembled WGS sequence"/>
</dbReference>
<name>A0ABD4X2V6_PRIMG</name>
<keyword evidence="5" id="KW-0472">Membrane</keyword>
<dbReference type="Gene3D" id="3.30.300.210">
    <property type="entry name" value="Nutrient germinant receptor protein C, domain 3"/>
    <property type="match status" value="1"/>
</dbReference>
<sequence length="375" mass="43179">MKKFNVKKRLFIFIICIFLTGCWDVKDLQRISFVSGLALDEREDKKIELIYQILLPQSSMDSNGTGVPQTIIVQSVGENLLEAVSNVALKEDRIYSEHLKVFLIGENLAKHRNIKGLINHFIRDDEVRRSSYVILTKGKASMAIKMPVKKKIASEKIFDISRNEIYNGKILTPMRLGKASEYLQAKTSFLIQALRTNKGEIIYDGAGIIDAKKQRLKGFISPKDVQSIQWLKGETKGGVIPSKIDKKPLTYEILSLNSKVNPEIKDGRLSFNIFIKAKGKISEDWDPHENSFGKPYSHQVQEVIEKKMEKDMRHAMNTLQKKYKIDPIQLGSYVHNKYPNYWRNHKKNWDEIFSQTSINYFVQVKVTNFGTKGYQ</sequence>
<keyword evidence="3" id="KW-0309">Germination</keyword>
<dbReference type="NCBIfam" id="TIGR02887">
    <property type="entry name" value="spore_ger_x_C"/>
    <property type="match status" value="1"/>
</dbReference>
<evidence type="ECO:0000259" key="8">
    <source>
        <dbReference type="Pfam" id="PF05504"/>
    </source>
</evidence>
<evidence type="ECO:0000256" key="3">
    <source>
        <dbReference type="ARBA" id="ARBA00022544"/>
    </source>
</evidence>
<evidence type="ECO:0000256" key="1">
    <source>
        <dbReference type="ARBA" id="ARBA00004635"/>
    </source>
</evidence>
<dbReference type="InterPro" id="IPR038501">
    <property type="entry name" value="Spore_GerAC_C_sf"/>
</dbReference>
<reference evidence="10 11" key="1">
    <citation type="submission" date="2023-02" db="EMBL/GenBank/DDBJ databases">
        <authorList>
            <person name="Olszewska D."/>
        </authorList>
    </citation>
    <scope>NUCLEOTIDE SEQUENCE [LARGE SCALE GENOMIC DNA]</scope>
    <source>
        <strain evidence="10 11">FDU301</strain>
    </source>
</reference>
<feature type="domain" description="Spore germination protein N-terminal" evidence="9">
    <location>
        <begin position="24"/>
        <end position="193"/>
    </location>
</feature>
<dbReference type="PROSITE" id="PS51257">
    <property type="entry name" value="PROKAR_LIPOPROTEIN"/>
    <property type="match status" value="1"/>
</dbReference>
<proteinExistence type="inferred from homology"/>
<dbReference type="InterPro" id="IPR057336">
    <property type="entry name" value="GerAC_N"/>
</dbReference>
<dbReference type="Gene3D" id="6.20.190.10">
    <property type="entry name" value="Nutrient germinant receptor protein C, domain 1"/>
    <property type="match status" value="1"/>
</dbReference>
<dbReference type="InterPro" id="IPR046953">
    <property type="entry name" value="Spore_GerAC-like_C"/>
</dbReference>